<protein>
    <submittedName>
        <fullName evidence="1">Uncharacterized protein</fullName>
    </submittedName>
</protein>
<sequence length="147" mass="16599">MATKMKKIRDIILRSGKRFVDLRKYKFKTNHDPGKSSAAPTASFHPATISIAPPAAAHIITLSFQEIEPENISPSTVLTPRTPSTVTMDTDYTFWKTDDSVVEPDCSYPLKDGHESEHLALEVVHQMFEQLRLLASENKHLPHCRLM</sequence>
<reference evidence="2" key="1">
    <citation type="journal article" date="2011" name="Proc. Natl. Acad. Sci. U.S.A.">
        <title>Obligate biotrophy features unraveled by the genomic analysis of rust fungi.</title>
        <authorList>
            <person name="Duplessis S."/>
            <person name="Cuomo C.A."/>
            <person name="Lin Y.-C."/>
            <person name="Aerts A."/>
            <person name="Tisserant E."/>
            <person name="Veneault-Fourrey C."/>
            <person name="Joly D.L."/>
            <person name="Hacquard S."/>
            <person name="Amselem J."/>
            <person name="Cantarel B.L."/>
            <person name="Chiu R."/>
            <person name="Coutinho P.M."/>
            <person name="Feau N."/>
            <person name="Field M."/>
            <person name="Frey P."/>
            <person name="Gelhaye E."/>
            <person name="Goldberg J."/>
            <person name="Grabherr M.G."/>
            <person name="Kodira C.D."/>
            <person name="Kohler A."/>
            <person name="Kuees U."/>
            <person name="Lindquist E.A."/>
            <person name="Lucas S.M."/>
            <person name="Mago R."/>
            <person name="Mauceli E."/>
            <person name="Morin E."/>
            <person name="Murat C."/>
            <person name="Pangilinan J.L."/>
            <person name="Park R."/>
            <person name="Pearson M."/>
            <person name="Quesneville H."/>
            <person name="Rouhier N."/>
            <person name="Sakthikumar S."/>
            <person name="Salamov A.A."/>
            <person name="Schmutz J."/>
            <person name="Selles B."/>
            <person name="Shapiro H."/>
            <person name="Tanguay P."/>
            <person name="Tuskan G.A."/>
            <person name="Henrissat B."/>
            <person name="Van de Peer Y."/>
            <person name="Rouze P."/>
            <person name="Ellis J.G."/>
            <person name="Dodds P.N."/>
            <person name="Schein J.E."/>
            <person name="Zhong S."/>
            <person name="Hamelin R.C."/>
            <person name="Grigoriev I.V."/>
            <person name="Szabo L.J."/>
            <person name="Martin F."/>
        </authorList>
    </citation>
    <scope>NUCLEOTIDE SEQUENCE [LARGE SCALE GENOMIC DNA]</scope>
    <source>
        <strain evidence="2">98AG31 / pathotype 3-4-7</strain>
    </source>
</reference>
<organism evidence="2">
    <name type="scientific">Melampsora larici-populina (strain 98AG31 / pathotype 3-4-7)</name>
    <name type="common">Poplar leaf rust fungus</name>
    <dbReference type="NCBI Taxonomy" id="747676"/>
    <lineage>
        <taxon>Eukaryota</taxon>
        <taxon>Fungi</taxon>
        <taxon>Dikarya</taxon>
        <taxon>Basidiomycota</taxon>
        <taxon>Pucciniomycotina</taxon>
        <taxon>Pucciniomycetes</taxon>
        <taxon>Pucciniales</taxon>
        <taxon>Melampsoraceae</taxon>
        <taxon>Melampsora</taxon>
    </lineage>
</organism>
<name>F4R8N1_MELLP</name>
<evidence type="ECO:0000313" key="2">
    <source>
        <dbReference type="Proteomes" id="UP000001072"/>
    </source>
</evidence>
<dbReference type="HOGENOM" id="CLU_1768503_0_0_1"/>
<keyword evidence="2" id="KW-1185">Reference proteome</keyword>
<dbReference type="GeneID" id="18921817"/>
<proteinExistence type="predicted"/>
<dbReference type="InParanoid" id="F4R8N1"/>
<dbReference type="AlphaFoldDB" id="F4R8N1"/>
<gene>
    <name evidence="1" type="ORF">MELLADRAFT_102937</name>
</gene>
<dbReference type="RefSeq" id="XP_007405653.1">
    <property type="nucleotide sequence ID" value="XM_007405591.1"/>
</dbReference>
<dbReference type="VEuPathDB" id="FungiDB:MELLADRAFT_102937"/>
<dbReference type="Proteomes" id="UP000001072">
    <property type="component" value="Unassembled WGS sequence"/>
</dbReference>
<dbReference type="EMBL" id="GL883093">
    <property type="protein sequence ID" value="EGG11051.1"/>
    <property type="molecule type" value="Genomic_DNA"/>
</dbReference>
<evidence type="ECO:0000313" key="1">
    <source>
        <dbReference type="EMBL" id="EGG11051.1"/>
    </source>
</evidence>
<dbReference type="KEGG" id="mlr:MELLADRAFT_102937"/>
<accession>F4R8N1</accession>